<keyword evidence="1" id="KW-0732">Signal</keyword>
<dbReference type="Gramene" id="KCW62161">
    <property type="protein sequence ID" value="KCW62161"/>
    <property type="gene ID" value="EUGRSUZ_H04821"/>
</dbReference>
<dbReference type="AlphaFoldDB" id="A0A059B8D0"/>
<reference evidence="2" key="1">
    <citation type="submission" date="2013-07" db="EMBL/GenBank/DDBJ databases">
        <title>The genome of Eucalyptus grandis.</title>
        <authorList>
            <person name="Schmutz J."/>
            <person name="Hayes R."/>
            <person name="Myburg A."/>
            <person name="Tuskan G."/>
            <person name="Grattapaglia D."/>
            <person name="Rokhsar D.S."/>
        </authorList>
    </citation>
    <scope>NUCLEOTIDE SEQUENCE</scope>
    <source>
        <tissue evidence="2">Leaf extractions</tissue>
    </source>
</reference>
<accession>A0A059B8D0</accession>
<feature type="signal peptide" evidence="1">
    <location>
        <begin position="1"/>
        <end position="25"/>
    </location>
</feature>
<feature type="chain" id="PRO_5001568231" evidence="1">
    <location>
        <begin position="26"/>
        <end position="108"/>
    </location>
</feature>
<dbReference type="InParanoid" id="A0A059B8D0"/>
<sequence>MSVALYVTFILIISVKLIFKAKESADSHNTIIESFRLIEPENPPPKNPFPTALILDFEPSFFNNENLDPPISASHPTCKHNRYGTSTENTKLSSYSQVYTRKNKTQKY</sequence>
<organism evidence="2">
    <name type="scientific">Eucalyptus grandis</name>
    <name type="common">Flooded gum</name>
    <dbReference type="NCBI Taxonomy" id="71139"/>
    <lineage>
        <taxon>Eukaryota</taxon>
        <taxon>Viridiplantae</taxon>
        <taxon>Streptophyta</taxon>
        <taxon>Embryophyta</taxon>
        <taxon>Tracheophyta</taxon>
        <taxon>Spermatophyta</taxon>
        <taxon>Magnoliopsida</taxon>
        <taxon>eudicotyledons</taxon>
        <taxon>Gunneridae</taxon>
        <taxon>Pentapetalae</taxon>
        <taxon>rosids</taxon>
        <taxon>malvids</taxon>
        <taxon>Myrtales</taxon>
        <taxon>Myrtaceae</taxon>
        <taxon>Myrtoideae</taxon>
        <taxon>Eucalypteae</taxon>
        <taxon>Eucalyptus</taxon>
    </lineage>
</organism>
<evidence type="ECO:0000313" key="2">
    <source>
        <dbReference type="EMBL" id="KCW62161.1"/>
    </source>
</evidence>
<evidence type="ECO:0000256" key="1">
    <source>
        <dbReference type="SAM" id="SignalP"/>
    </source>
</evidence>
<name>A0A059B8D0_EUCGR</name>
<protein>
    <submittedName>
        <fullName evidence="2">Uncharacterized protein</fullName>
    </submittedName>
</protein>
<gene>
    <name evidence="2" type="ORF">EUGRSUZ_H04821</name>
</gene>
<dbReference type="EMBL" id="KK198760">
    <property type="protein sequence ID" value="KCW62161.1"/>
    <property type="molecule type" value="Genomic_DNA"/>
</dbReference>
<proteinExistence type="predicted"/>